<accession>W6JUE3</accession>
<evidence type="ECO:0000313" key="3">
    <source>
        <dbReference type="Proteomes" id="UP000035763"/>
    </source>
</evidence>
<protein>
    <submittedName>
        <fullName evidence="2">Uncharacterized protein</fullName>
    </submittedName>
</protein>
<gene>
    <name evidence="2" type="ORF">BN11_140004</name>
</gene>
<dbReference type="AlphaFoldDB" id="W6JUE3"/>
<evidence type="ECO:0000256" key="1">
    <source>
        <dbReference type="SAM" id="MobiDB-lite"/>
    </source>
</evidence>
<dbReference type="AntiFam" id="ANF00010">
    <property type="entry name" value="tRNA translation"/>
</dbReference>
<sequence>MRGGRRGVARAALAQLAEQPPCKRQVAGSIPAGGSGGDAKRAPGRCPGAIRALSSAS</sequence>
<keyword evidence="3" id="KW-1185">Reference proteome</keyword>
<organism evidence="2 3">
    <name type="scientific">Nostocoides australiense Ben110</name>
    <dbReference type="NCBI Taxonomy" id="1193182"/>
    <lineage>
        <taxon>Bacteria</taxon>
        <taxon>Bacillati</taxon>
        <taxon>Actinomycetota</taxon>
        <taxon>Actinomycetes</taxon>
        <taxon>Micrococcales</taxon>
        <taxon>Intrasporangiaceae</taxon>
        <taxon>Nostocoides</taxon>
    </lineage>
</organism>
<dbReference type="Proteomes" id="UP000035763">
    <property type="component" value="Unassembled WGS sequence"/>
</dbReference>
<comment type="caution">
    <text evidence="2">The sequence shown here is derived from an EMBL/GenBank/DDBJ whole genome shotgun (WGS) entry which is preliminary data.</text>
</comment>
<proteinExistence type="predicted"/>
<dbReference type="EMBL" id="CAJA01000046">
    <property type="protein sequence ID" value="CCH72156.1"/>
    <property type="molecule type" value="Genomic_DNA"/>
</dbReference>
<reference evidence="2 3" key="1">
    <citation type="journal article" date="2013" name="ISME J.">
        <title>A metabolic model for members of the genus Tetrasphaera involved in enhanced biological phosphorus removal.</title>
        <authorList>
            <person name="Kristiansen R."/>
            <person name="Nguyen H.T.T."/>
            <person name="Saunders A.M."/>
            <person name="Nielsen J.L."/>
            <person name="Wimmer R."/>
            <person name="Le V.Q."/>
            <person name="McIlroy S.J."/>
            <person name="Petrovski S."/>
            <person name="Seviour R.J."/>
            <person name="Calteau A."/>
            <person name="Nielsen K.L."/>
            <person name="Nielsen P.H."/>
        </authorList>
    </citation>
    <scope>NUCLEOTIDE SEQUENCE [LARGE SCALE GENOMIC DNA]</scope>
    <source>
        <strain evidence="2 3">Ben110</strain>
    </source>
</reference>
<name>W6JUE3_9MICO</name>
<evidence type="ECO:0000313" key="2">
    <source>
        <dbReference type="EMBL" id="CCH72156.1"/>
    </source>
</evidence>
<feature type="region of interest" description="Disordered" evidence="1">
    <location>
        <begin position="22"/>
        <end position="57"/>
    </location>
</feature>